<dbReference type="PROSITE" id="PS51186">
    <property type="entry name" value="GNAT"/>
    <property type="match status" value="1"/>
</dbReference>
<keyword evidence="5" id="KW-1185">Reference proteome</keyword>
<reference evidence="4 5" key="1">
    <citation type="submission" date="2016-01" db="EMBL/GenBank/DDBJ databases">
        <authorList>
            <person name="Oliw E.H."/>
        </authorList>
    </citation>
    <scope>NUCLEOTIDE SEQUENCE [LARGE SCALE GENOMIC DNA]</scope>
    <source>
        <strain evidence="4 5">FRB97</strain>
    </source>
</reference>
<dbReference type="Proteomes" id="UP000217182">
    <property type="component" value="Chromosome"/>
</dbReference>
<dbReference type="RefSeq" id="WP_095845654.1">
    <property type="nucleotide sequence ID" value="NZ_CP014136.1"/>
</dbReference>
<protein>
    <submittedName>
        <fullName evidence="4">GCN5 family acetyltransferase</fullName>
    </submittedName>
</protein>
<evidence type="ECO:0000313" key="4">
    <source>
        <dbReference type="EMBL" id="ATA19051.1"/>
    </source>
</evidence>
<dbReference type="KEGG" id="gqu:AWC35_06650"/>
<dbReference type="CDD" id="cd04301">
    <property type="entry name" value="NAT_SF"/>
    <property type="match status" value="1"/>
</dbReference>
<gene>
    <name evidence="4" type="ORF">AWC35_06650</name>
</gene>
<dbReference type="AlphaFoldDB" id="A0A250AYW5"/>
<name>A0A250AYW5_9GAMM</name>
<dbReference type="InterPro" id="IPR000182">
    <property type="entry name" value="GNAT_dom"/>
</dbReference>
<dbReference type="InterPro" id="IPR016181">
    <property type="entry name" value="Acyl_CoA_acyltransferase"/>
</dbReference>
<organism evidence="4 5">
    <name type="scientific">Gibbsiella quercinecans</name>
    <dbReference type="NCBI Taxonomy" id="929813"/>
    <lineage>
        <taxon>Bacteria</taxon>
        <taxon>Pseudomonadati</taxon>
        <taxon>Pseudomonadota</taxon>
        <taxon>Gammaproteobacteria</taxon>
        <taxon>Enterobacterales</taxon>
        <taxon>Yersiniaceae</taxon>
        <taxon>Gibbsiella</taxon>
    </lineage>
</organism>
<evidence type="ECO:0000256" key="2">
    <source>
        <dbReference type="ARBA" id="ARBA00023315"/>
    </source>
</evidence>
<dbReference type="Gene3D" id="3.40.630.30">
    <property type="match status" value="1"/>
</dbReference>
<dbReference type="GO" id="GO:0016747">
    <property type="term" value="F:acyltransferase activity, transferring groups other than amino-acyl groups"/>
    <property type="evidence" value="ECO:0007669"/>
    <property type="project" value="InterPro"/>
</dbReference>
<dbReference type="PANTHER" id="PTHR43877">
    <property type="entry name" value="AMINOALKYLPHOSPHONATE N-ACETYLTRANSFERASE-RELATED-RELATED"/>
    <property type="match status" value="1"/>
</dbReference>
<feature type="domain" description="N-acetyltransferase" evidence="3">
    <location>
        <begin position="1"/>
        <end position="153"/>
    </location>
</feature>
<sequence>MPQRIVPLADVPQFIDVCAAWAFEQWGSQHGGTLEQARQRFRLCARQSADHATLLMVAGPTPLAMASLWPSDDHHRMPLSPWLTGLFVHPDYRRQGIAQRLTQAIERLARQRHYPALYLKTDSAEMLYARWGWQAIERRTQPGGNVVIMVKRL</sequence>
<evidence type="ECO:0000313" key="5">
    <source>
        <dbReference type="Proteomes" id="UP000217182"/>
    </source>
</evidence>
<keyword evidence="2" id="KW-0012">Acyltransferase</keyword>
<evidence type="ECO:0000256" key="1">
    <source>
        <dbReference type="ARBA" id="ARBA00022679"/>
    </source>
</evidence>
<accession>A0A250AYW5</accession>
<keyword evidence="1 4" id="KW-0808">Transferase</keyword>
<dbReference type="Pfam" id="PF00583">
    <property type="entry name" value="Acetyltransf_1"/>
    <property type="match status" value="1"/>
</dbReference>
<dbReference type="InterPro" id="IPR050832">
    <property type="entry name" value="Bact_Acetyltransf"/>
</dbReference>
<proteinExistence type="predicted"/>
<dbReference type="EMBL" id="CP014136">
    <property type="protein sequence ID" value="ATA19051.1"/>
    <property type="molecule type" value="Genomic_DNA"/>
</dbReference>
<dbReference type="OrthoDB" id="9789053at2"/>
<dbReference type="SUPFAM" id="SSF55729">
    <property type="entry name" value="Acyl-CoA N-acyltransferases (Nat)"/>
    <property type="match status" value="1"/>
</dbReference>
<evidence type="ECO:0000259" key="3">
    <source>
        <dbReference type="PROSITE" id="PS51186"/>
    </source>
</evidence>